<dbReference type="PANTHER" id="PTHR48471">
    <property type="entry name" value="DDE TNP4 DOMAIN-CONTAINING PROTEIN"/>
    <property type="match status" value="1"/>
</dbReference>
<keyword evidence="5" id="KW-1185">Reference proteome</keyword>
<protein>
    <recommendedName>
        <fullName evidence="3">DDE Tnp4 domain-containing protein</fullName>
    </recommendedName>
</protein>
<feature type="domain" description="DDE Tnp4" evidence="3">
    <location>
        <begin position="157"/>
        <end position="297"/>
    </location>
</feature>
<dbReference type="AlphaFoldDB" id="A0A0C9VNW2"/>
<dbReference type="Pfam" id="PF13359">
    <property type="entry name" value="DDE_Tnp_4"/>
    <property type="match status" value="1"/>
</dbReference>
<keyword evidence="2" id="KW-0479">Metal-binding</keyword>
<evidence type="ECO:0000313" key="4">
    <source>
        <dbReference type="EMBL" id="KIJ43747.1"/>
    </source>
</evidence>
<dbReference type="GO" id="GO:0046872">
    <property type="term" value="F:metal ion binding"/>
    <property type="evidence" value="ECO:0007669"/>
    <property type="project" value="UniProtKB-KW"/>
</dbReference>
<dbReference type="Proteomes" id="UP000054279">
    <property type="component" value="Unassembled WGS sequence"/>
</dbReference>
<organism evidence="4 5">
    <name type="scientific">Sphaerobolus stellatus (strain SS14)</name>
    <dbReference type="NCBI Taxonomy" id="990650"/>
    <lineage>
        <taxon>Eukaryota</taxon>
        <taxon>Fungi</taxon>
        <taxon>Dikarya</taxon>
        <taxon>Basidiomycota</taxon>
        <taxon>Agaricomycotina</taxon>
        <taxon>Agaricomycetes</taxon>
        <taxon>Phallomycetidae</taxon>
        <taxon>Geastrales</taxon>
        <taxon>Sphaerobolaceae</taxon>
        <taxon>Sphaerobolus</taxon>
    </lineage>
</organism>
<gene>
    <name evidence="4" type="ORF">M422DRAFT_60301</name>
</gene>
<evidence type="ECO:0000313" key="5">
    <source>
        <dbReference type="Proteomes" id="UP000054279"/>
    </source>
</evidence>
<name>A0A0C9VNW2_SPHS4</name>
<accession>A0A0C9VNW2</accession>
<evidence type="ECO:0000259" key="3">
    <source>
        <dbReference type="Pfam" id="PF13359"/>
    </source>
</evidence>
<comment type="cofactor">
    <cofactor evidence="1">
        <name>a divalent metal cation</name>
        <dbReference type="ChEBI" id="CHEBI:60240"/>
    </cofactor>
</comment>
<reference evidence="4 5" key="1">
    <citation type="submission" date="2014-06" db="EMBL/GenBank/DDBJ databases">
        <title>Evolutionary Origins and Diversification of the Mycorrhizal Mutualists.</title>
        <authorList>
            <consortium name="DOE Joint Genome Institute"/>
            <consortium name="Mycorrhizal Genomics Consortium"/>
            <person name="Kohler A."/>
            <person name="Kuo A."/>
            <person name="Nagy L.G."/>
            <person name="Floudas D."/>
            <person name="Copeland A."/>
            <person name="Barry K.W."/>
            <person name="Cichocki N."/>
            <person name="Veneault-Fourrey C."/>
            <person name="LaButti K."/>
            <person name="Lindquist E.A."/>
            <person name="Lipzen A."/>
            <person name="Lundell T."/>
            <person name="Morin E."/>
            <person name="Murat C."/>
            <person name="Riley R."/>
            <person name="Ohm R."/>
            <person name="Sun H."/>
            <person name="Tunlid A."/>
            <person name="Henrissat B."/>
            <person name="Grigoriev I.V."/>
            <person name="Hibbett D.S."/>
            <person name="Martin F."/>
        </authorList>
    </citation>
    <scope>NUCLEOTIDE SEQUENCE [LARGE SCALE GENOMIC DNA]</scope>
    <source>
        <strain evidence="4 5">SS14</strain>
    </source>
</reference>
<dbReference type="EMBL" id="KN837121">
    <property type="protein sequence ID" value="KIJ43747.1"/>
    <property type="molecule type" value="Genomic_DNA"/>
</dbReference>
<sequence length="354" mass="40476">MEMAMEEEEEEEVLWQERLLYIAGLLLSGAEMEREAQVERRHNHRLYLKHPELLRNPRAFITTMGFDVATFLVILGNFAEEWDATPIPCNDTSSVGEARIGRHSLDAAGALGLVLHYLNSTMCEVSLQQIFALIPITISHYLNFSLQILMLTVATTDNPEWENATYNGWLHSHCCNNVLVFSPRGEIIAVRINAPGSWHDSCVAKSIYQNLCDCISDGYYLVADTAFPCGTKQIDRKIKASLKSGQQLPLDTQELNQLLHLNRQLLSYRSFGHLRLPLDANNNQAHEQLLKVCLWLFQLRTRLVGINQIKNVYEPIWKEAEGADMWEGFENMMYGTVINRDRVSRFHIVVAEQE</sequence>
<dbReference type="OrthoDB" id="78198at2759"/>
<evidence type="ECO:0000256" key="1">
    <source>
        <dbReference type="ARBA" id="ARBA00001968"/>
    </source>
</evidence>
<evidence type="ECO:0000256" key="2">
    <source>
        <dbReference type="ARBA" id="ARBA00022723"/>
    </source>
</evidence>
<dbReference type="PANTHER" id="PTHR48471:SF1">
    <property type="entry name" value="DDE TNP4 DOMAIN-CONTAINING PROTEIN"/>
    <property type="match status" value="1"/>
</dbReference>
<dbReference type="HOGENOM" id="CLU_048932_1_2_1"/>
<proteinExistence type="predicted"/>
<dbReference type="InterPro" id="IPR027806">
    <property type="entry name" value="HARBI1_dom"/>
</dbReference>